<name>A0A5P1EC96_ASPOF</name>
<evidence type="ECO:0000313" key="1">
    <source>
        <dbReference type="EMBL" id="ONK63434.1"/>
    </source>
</evidence>
<dbReference type="AlphaFoldDB" id="A0A5P1EC96"/>
<dbReference type="EMBL" id="CM007387">
    <property type="protein sequence ID" value="ONK63434.1"/>
    <property type="molecule type" value="Genomic_DNA"/>
</dbReference>
<protein>
    <submittedName>
        <fullName evidence="1">Uncharacterized protein</fullName>
    </submittedName>
</protein>
<organism evidence="1 2">
    <name type="scientific">Asparagus officinalis</name>
    <name type="common">Garden asparagus</name>
    <dbReference type="NCBI Taxonomy" id="4686"/>
    <lineage>
        <taxon>Eukaryota</taxon>
        <taxon>Viridiplantae</taxon>
        <taxon>Streptophyta</taxon>
        <taxon>Embryophyta</taxon>
        <taxon>Tracheophyta</taxon>
        <taxon>Spermatophyta</taxon>
        <taxon>Magnoliopsida</taxon>
        <taxon>Liliopsida</taxon>
        <taxon>Asparagales</taxon>
        <taxon>Asparagaceae</taxon>
        <taxon>Asparagoideae</taxon>
        <taxon>Asparagus</taxon>
    </lineage>
</organism>
<gene>
    <name evidence="1" type="ORF">A4U43_C07F15110</name>
</gene>
<dbReference type="Gramene" id="ONK63434">
    <property type="protein sequence ID" value="ONK63434"/>
    <property type="gene ID" value="A4U43_C07F15110"/>
</dbReference>
<dbReference type="Proteomes" id="UP000243459">
    <property type="component" value="Chromosome 7"/>
</dbReference>
<reference evidence="2" key="1">
    <citation type="journal article" date="2017" name="Nat. Commun.">
        <title>The asparagus genome sheds light on the origin and evolution of a young Y chromosome.</title>
        <authorList>
            <person name="Harkess A."/>
            <person name="Zhou J."/>
            <person name="Xu C."/>
            <person name="Bowers J.E."/>
            <person name="Van der Hulst R."/>
            <person name="Ayyampalayam S."/>
            <person name="Mercati F."/>
            <person name="Riccardi P."/>
            <person name="McKain M.R."/>
            <person name="Kakrana A."/>
            <person name="Tang H."/>
            <person name="Ray J."/>
            <person name="Groenendijk J."/>
            <person name="Arikit S."/>
            <person name="Mathioni S.M."/>
            <person name="Nakano M."/>
            <person name="Shan H."/>
            <person name="Telgmann-Rauber A."/>
            <person name="Kanno A."/>
            <person name="Yue Z."/>
            <person name="Chen H."/>
            <person name="Li W."/>
            <person name="Chen Y."/>
            <person name="Xu X."/>
            <person name="Zhang Y."/>
            <person name="Luo S."/>
            <person name="Chen H."/>
            <person name="Gao J."/>
            <person name="Mao Z."/>
            <person name="Pires J.C."/>
            <person name="Luo M."/>
            <person name="Kudrna D."/>
            <person name="Wing R.A."/>
            <person name="Meyers B.C."/>
            <person name="Yi K."/>
            <person name="Kong H."/>
            <person name="Lavrijsen P."/>
            <person name="Sunseri F."/>
            <person name="Falavigna A."/>
            <person name="Ye Y."/>
            <person name="Leebens-Mack J.H."/>
            <person name="Chen G."/>
        </authorList>
    </citation>
    <scope>NUCLEOTIDE SEQUENCE [LARGE SCALE GENOMIC DNA]</scope>
    <source>
        <strain evidence="2">cv. DH0086</strain>
    </source>
</reference>
<sequence length="131" mass="14116">MTGAATPKSLRLYSSLLDLVLDLEAENEDWVLFVLADAENEKWLPELSYVPDDPEEIVGGRSSIEMLHKIAGAVLSHLGREGGAEVVAEQACFLPCTEDGVPVIGEVPGVEGCFAGTDDLWMGTTLMLLLR</sequence>
<keyword evidence="2" id="KW-1185">Reference proteome</keyword>
<evidence type="ECO:0000313" key="2">
    <source>
        <dbReference type="Proteomes" id="UP000243459"/>
    </source>
</evidence>
<accession>A0A5P1EC96</accession>
<proteinExistence type="predicted"/>